<gene>
    <name evidence="1" type="ORF">DYH56_04245</name>
</gene>
<evidence type="ECO:0000313" key="1">
    <source>
        <dbReference type="EMBL" id="REI42238.1"/>
    </source>
</evidence>
<name>A0ABX9KIZ8_9FUSO</name>
<dbReference type="Proteomes" id="UP000263486">
    <property type="component" value="Unassembled WGS sequence"/>
</dbReference>
<reference evidence="1 2" key="1">
    <citation type="submission" date="2018-08" db="EMBL/GenBank/DDBJ databases">
        <title>Draft genome sequence of Psychrilyobacter sp. strain SD5 isolated from Black Sea water.</title>
        <authorList>
            <person name="Yadav S."/>
            <person name="Villanueva L."/>
            <person name="Damste J.S.S."/>
        </authorList>
    </citation>
    <scope>NUCLEOTIDE SEQUENCE [LARGE SCALE GENOMIC DNA]</scope>
    <source>
        <strain evidence="1 2">SD5</strain>
    </source>
</reference>
<keyword evidence="2" id="KW-1185">Reference proteome</keyword>
<dbReference type="RefSeq" id="WP_114641616.1">
    <property type="nucleotide sequence ID" value="NZ_JAACIO010000005.1"/>
</dbReference>
<accession>A0ABX9KIZ8</accession>
<protein>
    <submittedName>
        <fullName evidence="1">Uncharacterized protein</fullName>
    </submittedName>
</protein>
<organism evidence="1 2">
    <name type="scientific">Psychrilyobacter piezotolerans</name>
    <dbReference type="NCBI Taxonomy" id="2293438"/>
    <lineage>
        <taxon>Bacteria</taxon>
        <taxon>Fusobacteriati</taxon>
        <taxon>Fusobacteriota</taxon>
        <taxon>Fusobacteriia</taxon>
        <taxon>Fusobacteriales</taxon>
        <taxon>Fusobacteriaceae</taxon>
        <taxon>Psychrilyobacter</taxon>
    </lineage>
</organism>
<dbReference type="EMBL" id="QUAJ01000005">
    <property type="protein sequence ID" value="REI42238.1"/>
    <property type="molecule type" value="Genomic_DNA"/>
</dbReference>
<proteinExistence type="predicted"/>
<comment type="caution">
    <text evidence="1">The sequence shown here is derived from an EMBL/GenBank/DDBJ whole genome shotgun (WGS) entry which is preliminary data.</text>
</comment>
<evidence type="ECO:0000313" key="2">
    <source>
        <dbReference type="Proteomes" id="UP000263486"/>
    </source>
</evidence>
<sequence>MSEKVKLCANVVGQLSSIISKWPVDKNDVKQIVGILDSFIGGLSSFDAAENICEIKKVANFNTEDVSKYLKGILTIKATTIKRLVNFYENYSKLLPNLQNNIKEFLSDVKNTDFTIEILRSQDPEIIIKAIKEASNNNLDINRVNGRRIFDLFENLKKLNFNVLEAQTKFLIDEIDKTPHNHYKKVVPQLLTIINEIVINIVEKKIEEVT</sequence>